<keyword evidence="1" id="KW-0238">DNA-binding</keyword>
<dbReference type="EMBL" id="VILF01000006">
    <property type="protein sequence ID" value="MTJ45576.1"/>
    <property type="molecule type" value="Genomic_DNA"/>
</dbReference>
<protein>
    <submittedName>
        <fullName evidence="1">HU family DNA-binding protein</fullName>
    </submittedName>
</protein>
<accession>A0ACC7SC62</accession>
<keyword evidence="2" id="KW-1185">Reference proteome</keyword>
<evidence type="ECO:0000313" key="1">
    <source>
        <dbReference type="EMBL" id="MTJ45576.1"/>
    </source>
</evidence>
<gene>
    <name evidence="1" type="ORF">FJR39_21595</name>
</gene>
<name>A0ACC7SC62_DOLFA</name>
<sequence length="149" mass="17137">MNAQLIEYIQTSTGLQKNTVESVLSAFVKYIQISLTQKFSVNLLKFGTFSVRFLDEREGRNPKTGENITISAKWKPRFKFSADFVVNPDPVAEFEAKEPKIWQIQIDGIAVEVPEFKLHSYSVTKNTPVWSEETGWELAKNIPELEYLF</sequence>
<proteinExistence type="predicted"/>
<comment type="caution">
    <text evidence="1">The sequence shown here is derived from an EMBL/GenBank/DDBJ whole genome shotgun (WGS) entry which is preliminary data.</text>
</comment>
<evidence type="ECO:0000313" key="2">
    <source>
        <dbReference type="Proteomes" id="UP001517388"/>
    </source>
</evidence>
<organism evidence="1 2">
    <name type="scientific">Dolichospermum flos-aquae UHCC 0037</name>
    <dbReference type="NCBI Taxonomy" id="2590026"/>
    <lineage>
        <taxon>Bacteria</taxon>
        <taxon>Bacillati</taxon>
        <taxon>Cyanobacteriota</taxon>
        <taxon>Cyanophyceae</taxon>
        <taxon>Nostocales</taxon>
        <taxon>Aphanizomenonaceae</taxon>
        <taxon>Dolichospermum</taxon>
    </lineage>
</organism>
<dbReference type="Proteomes" id="UP001517388">
    <property type="component" value="Unassembled WGS sequence"/>
</dbReference>
<reference evidence="2" key="1">
    <citation type="journal article" date="2020" name="Toxins">
        <title>Phylogenomic Analysis of Secondary Metabolism in the Toxic Cyanobacterial Genera Anabaena, Dolichospermum and Aphanizomenon.</title>
        <authorList>
            <person name="Oesterholm J."/>
            <person name="Popin R.V."/>
            <person name="Fewer D.P."/>
            <person name="Sivonen K."/>
        </authorList>
    </citation>
    <scope>NUCLEOTIDE SEQUENCE [LARGE SCALE GENOMIC DNA]</scope>
    <source>
        <strain evidence="2">UHCC 0037</strain>
    </source>
</reference>